<dbReference type="GO" id="GO:0043657">
    <property type="term" value="C:host cell"/>
    <property type="evidence" value="ECO:0007669"/>
    <property type="project" value="GOC"/>
</dbReference>
<comment type="subcellular location">
    <subcellularLocation>
        <location evidence="14">Host cytoplasm</location>
    </subcellularLocation>
</comment>
<evidence type="ECO:0000256" key="12">
    <source>
        <dbReference type="ARBA" id="ARBA00023247"/>
    </source>
</evidence>
<comment type="PTM">
    <text evidence="14">Methylated. Asymmetric dimethylation by host PRMT1 of the Arg/Gly-rich region may regulate shutoff protein binding to hexon and promote the capsid assembly in the nucleus.</text>
</comment>
<evidence type="ECO:0000256" key="11">
    <source>
        <dbReference type="ARBA" id="ARBA00023200"/>
    </source>
</evidence>
<feature type="modified residue" description="Phosphotyrosine; by host" evidence="14">
    <location>
        <position position="299"/>
    </location>
</feature>
<evidence type="ECO:0000256" key="15">
    <source>
        <dbReference type="SAM" id="MobiDB-lite"/>
    </source>
</evidence>
<evidence type="ECO:0000256" key="10">
    <source>
        <dbReference type="ARBA" id="ARBA00023186"/>
    </source>
</evidence>
<comment type="similarity">
    <text evidence="14">Belongs to the adenoviridae shutoff protein family.</text>
</comment>
<evidence type="ECO:0000256" key="9">
    <source>
        <dbReference type="ARBA" id="ARBA00022995"/>
    </source>
</evidence>
<dbReference type="GO" id="GO:0039704">
    <property type="term" value="P:viral translational shunt"/>
    <property type="evidence" value="ECO:0007669"/>
    <property type="project" value="UniProtKB-UniRule"/>
</dbReference>
<accession>A0A1S5XY07</accession>
<protein>
    <recommendedName>
        <fullName evidence="14">Shutoff protein</fullName>
    </recommendedName>
    <alternativeName>
        <fullName evidence="14">100 kDa protein</fullName>
        <shortName evidence="14">p100K</shortName>
    </alternativeName>
    <alternativeName>
        <fullName evidence="14">100K-chaperone protein</fullName>
    </alternativeName>
    <alternativeName>
        <fullName evidence="14">L4-100K</fullName>
    </alternativeName>
    <alternativeName>
        <fullName evidence="14">Shutoff protein 100K</fullName>
    </alternativeName>
</protein>
<feature type="region of interest" description="Disordered" evidence="15">
    <location>
        <begin position="639"/>
        <end position="705"/>
    </location>
</feature>
<dbReference type="Pfam" id="PF02438">
    <property type="entry name" value="Adeno_100"/>
    <property type="match status" value="1"/>
</dbReference>
<sequence length="705" mass="79763">MEEHNDKVSSAAATPALPISDLMKEESTTKHYVDSDALYRHILRQSLIVCKAIEKIGGEPMTLSELSKKYESELFCPSIPPKKQENGTCEPNANVNFYPTFMTPETIATYHIFFNNMKVPVSCRANRPQTDSELMLTNGSTLPDFPSTDSVPKIFEGLGSEELALTKPLEENTDSVLVELKWDNPRLAVMKRSVTLSHFAYPALNLPPKVMSSVMNTLIITKAKEVSESDGAHDSEGGKPVVSDSELAKWLNIKEDDAKLEERRKTMLAVCLVTVQLECLSRFFTSPQMIKKISENLHYMFKHGYVKLACKISNLDLTNLVSYMGILHENRLGQNVLHNTLKGEARRDYVRDTVYLFLIYTWQTAMGVWQQCLETRNLKELEKILNQNKKSLWSGFDERTIAKDLADLIFPTKLLSTLEKGLPDFTSQSMIHNFRSFILERSGILPSVVNALPSDFVPIKYKECPPPLWGYCYMLQLANYVMFHSDVAWDTTGEGILECYCRCNLCNPHRCLVTNTPLLNEIQAIDSFELQRPPNEDGTLPKPFKLTAGLWTSAFLRHFVPEDFCYNEIKFFEDSTHPPKVTPGACVITQSEILAQLQEIKKSREDFLLKKGHGVYLDPSTGEELNTTTPSIVHNAHYGEASKTNNAKPYKPQDEETSGGTRGKSNSYRKRSGGMVRRNIRQQRGRGYYGGGQDNTPTKETEERN</sequence>
<proteinExistence type="evidence at transcript level"/>
<evidence type="ECO:0000256" key="1">
    <source>
        <dbReference type="ARBA" id="ARBA00022448"/>
    </source>
</evidence>
<dbReference type="GO" id="GO:0030430">
    <property type="term" value="C:host cell cytoplasm"/>
    <property type="evidence" value="ECO:0007669"/>
    <property type="project" value="UniProtKB-SubCell"/>
</dbReference>
<comment type="PTM">
    <text evidence="14">Phosphorylated. Tyrosine phosphorylation enhances preferential binding to tripartite leader mRNAs and allows ribosome shunting.</text>
</comment>
<dbReference type="EMBL" id="KY352473">
    <property type="protein sequence ID" value="AQQ73637.1"/>
    <property type="molecule type" value="Genomic_DNA"/>
</dbReference>
<evidence type="ECO:0000256" key="6">
    <source>
        <dbReference type="ARBA" id="ARBA00022809"/>
    </source>
</evidence>
<comment type="function">
    <text evidence="14">Protein that inhibits host translation while promoting late viral translation by ribosome shunting. Blocks host cap-dependent translation by binding to eIF4G, displacing MKNK1 from cap initiation complexes and preventing EIF4E phosphorylation. Binds to the tripartite leader sequence of viral late mRNAs and recruits host eIF4G, PABPC1/poly-A binding protein and 40S ribosomes subunits on viral mRNAs, allowing ribosome shunting and efficient translation of late viral mRNAs even though conventional translation via ribosome scanning from the cap has been shut off in the host cell. During assembly, acts as a chaperone protein that helps hexon proteins assembly into trimers.</text>
</comment>
<organism evidence="16 17">
    <name type="scientific">Harbour porpoise adenovirus 1</name>
    <dbReference type="NCBI Taxonomy" id="1958807"/>
    <lineage>
        <taxon>Viruses</taxon>
        <taxon>Varidnaviria</taxon>
        <taxon>Bamfordvirae</taxon>
        <taxon>Preplasmiviricota</taxon>
        <taxon>Polisuviricotina</taxon>
        <taxon>Pharingeaviricetes</taxon>
        <taxon>Rowavirales</taxon>
        <taxon>Adenoviridae</taxon>
        <taxon>Mastadenovirus</taxon>
        <taxon>Mastadenovirus phocoenae</taxon>
    </lineage>
</organism>
<evidence type="ECO:0000256" key="7">
    <source>
        <dbReference type="ARBA" id="ARBA00022884"/>
    </source>
</evidence>
<evidence type="ECO:0000256" key="3">
    <source>
        <dbReference type="ARBA" id="ARBA00022553"/>
    </source>
</evidence>
<dbReference type="GO" id="GO:0039606">
    <property type="term" value="P:symbiont-mediated suppression of host translation initiation"/>
    <property type="evidence" value="ECO:0007669"/>
    <property type="project" value="UniProtKB-KW"/>
</dbReference>
<keyword evidence="9 14" id="KW-1190">Host gene expression shutoff by virus</keyword>
<gene>
    <name evidence="14" type="primary">L4</name>
</gene>
<dbReference type="Proteomes" id="UP000316949">
    <property type="component" value="Segment"/>
</dbReference>
<feature type="region of interest" description="Binding to host EIF4G" evidence="14">
    <location>
        <begin position="214"/>
        <end position="279"/>
    </location>
</feature>
<evidence type="ECO:0000256" key="5">
    <source>
        <dbReference type="ARBA" id="ARBA00022586"/>
    </source>
</evidence>
<keyword evidence="2 14" id="KW-0488">Methylation</keyword>
<keyword evidence="13 14" id="KW-1075">Inhibition of eukaryotic host translation factors by virus</keyword>
<keyword evidence="11 14" id="KW-1035">Host cytoplasm</keyword>
<dbReference type="GO" id="GO:0003723">
    <property type="term" value="F:RNA binding"/>
    <property type="evidence" value="ECO:0007669"/>
    <property type="project" value="UniProtKB-UniRule"/>
</dbReference>
<comment type="miscellaneous">
    <text evidence="14">All late proteins expressed from the major late promoter are produced by alternative splicing and alternative polyadenylation of the same gene giving rise to non-overlapping ORFs. A leader sequence is present in the N-terminus of all these mRNAs and is recognized by the viral shutoff protein to provide expression although conventional translation via ribosome scanning from the cap has been shut off in the host cell.</text>
</comment>
<keyword evidence="17" id="KW-1185">Reference proteome</keyword>
<keyword evidence="4 14" id="KW-0945">Host-virus interaction</keyword>
<comment type="PTM">
    <text evidence="14">Might be cleaved by the viral protease.</text>
</comment>
<dbReference type="InterPro" id="IPR003381">
    <property type="entry name" value="L4"/>
</dbReference>
<keyword evidence="10 14" id="KW-0143">Chaperone</keyword>
<feature type="modified residue" description="Phosphotyrosine; by host" evidence="14">
    <location>
        <position position="616"/>
    </location>
</feature>
<name>A0A1S5XY07_9ADEN</name>
<reference evidence="16 17" key="1">
    <citation type="submission" date="2016-12" db="EMBL/GenBank/DDBJ databases">
        <title>A novel cetacean adenovirus in stranded harbour porpoises from the North Sea: detection and molecular characterization.</title>
        <authorList>
            <person name="van Beurden S.J."/>
            <person name="Ijsseldijk L.L."/>
            <person name="van de Bildt M."/>
            <person name="Begeman L."/>
            <person name="Wellehan J.F.X.Jr."/>
            <person name="Watzek T.B."/>
            <person name="Vrieze G."/>
            <person name="Grone A."/>
            <person name="Kuiken T."/>
            <person name="Verheije M.H."/>
            <person name="Penzes J.J."/>
        </authorList>
    </citation>
    <scope>NUCLEOTIDE SEQUENCE [LARGE SCALE GENOMIC DNA]</scope>
    <source>
        <strain evidence="16 17">HpAdV-1</strain>
    </source>
</reference>
<dbReference type="GO" id="GO:0039657">
    <property type="term" value="P:symbiont-mediated suppression of host gene expression"/>
    <property type="evidence" value="ECO:0007669"/>
    <property type="project" value="UniProtKB-UniRule"/>
</dbReference>
<keyword evidence="3 14" id="KW-0597">Phosphoprotein</keyword>
<keyword evidence="1 14" id="KW-0813">Transport</keyword>
<evidence type="ECO:0000313" key="16">
    <source>
        <dbReference type="EMBL" id="AQQ73637.1"/>
    </source>
</evidence>
<evidence type="ECO:0000256" key="8">
    <source>
        <dbReference type="ARBA" id="ARBA00022921"/>
    </source>
</evidence>
<comment type="induction">
    <text evidence="14">Expressed in the late phase of the viral replicative cycle.</text>
</comment>
<keyword evidence="7 14" id="KW-0694">RNA-binding</keyword>
<dbReference type="HAMAP" id="MF_04060">
    <property type="entry name" value="ADV_SHUT"/>
    <property type="match status" value="1"/>
</dbReference>
<keyword evidence="8 14" id="KW-0426">Late protein</keyword>
<evidence type="ECO:0000256" key="14">
    <source>
        <dbReference type="HAMAP-Rule" id="MF_04060"/>
    </source>
</evidence>
<evidence type="ECO:0000256" key="2">
    <source>
        <dbReference type="ARBA" id="ARBA00022481"/>
    </source>
</evidence>
<keyword evidence="5 14" id="KW-1155">Translational shunt</keyword>
<keyword evidence="12 14" id="KW-1262">Eukaryotic host gene expression shutoff by virus</keyword>
<evidence type="ECO:0000256" key="13">
    <source>
        <dbReference type="ARBA" id="ARBA00023325"/>
    </source>
</evidence>
<comment type="subunit">
    <text evidence="14">Monomer. Interacts with hexon protein; this interaction allows chaperoning and trimerization of hexon proteins. Interacts (via N-terminus) with host initiation factor EIF4G (via C-terminus). Interacts (via RRM domain) with viral mRNAs that contain the tripartite leader; this interaction allows ribosome shunting and expression of viral late mRNAs.</text>
</comment>
<keyword evidence="6 14" id="KW-1193">Eukaryotic host translation shutoff by virus</keyword>
<evidence type="ECO:0000256" key="4">
    <source>
        <dbReference type="ARBA" id="ARBA00022581"/>
    </source>
</evidence>
<dbReference type="GO" id="GO:0019060">
    <property type="term" value="P:intracellular transport of viral protein in host cell"/>
    <property type="evidence" value="ECO:0007669"/>
    <property type="project" value="UniProtKB-UniRule"/>
</dbReference>
<feature type="compositionally biased region" description="Basic residues" evidence="15">
    <location>
        <begin position="667"/>
        <end position="684"/>
    </location>
</feature>
<evidence type="ECO:0000313" key="17">
    <source>
        <dbReference type="Proteomes" id="UP000316949"/>
    </source>
</evidence>